<accession>A0AAD3T2L4</accession>
<evidence type="ECO:0000313" key="1">
    <source>
        <dbReference type="EMBL" id="GMH21461.1"/>
    </source>
</evidence>
<evidence type="ECO:0000313" key="2">
    <source>
        <dbReference type="Proteomes" id="UP001279734"/>
    </source>
</evidence>
<reference evidence="1" key="1">
    <citation type="submission" date="2023-05" db="EMBL/GenBank/DDBJ databases">
        <title>Nepenthes gracilis genome sequencing.</title>
        <authorList>
            <person name="Fukushima K."/>
        </authorList>
    </citation>
    <scope>NUCLEOTIDE SEQUENCE</scope>
    <source>
        <strain evidence="1">SING2019-196</strain>
    </source>
</reference>
<gene>
    <name evidence="1" type="ORF">Nepgr_023303</name>
</gene>
<protein>
    <submittedName>
        <fullName evidence="1">Uncharacterized protein</fullName>
    </submittedName>
</protein>
<proteinExistence type="predicted"/>
<name>A0AAD3T2L4_NEPGR</name>
<dbReference type="Proteomes" id="UP001279734">
    <property type="component" value="Unassembled WGS sequence"/>
</dbReference>
<sequence length="429" mass="47812">MGLRFNLTAYEPFGYGLIDWPRASISEDWIFHLELPHLHIFVVIPNNSLLVGGRAYPGHILRYLQLVNVVQLNAKIGAILGEILSYELSFIVGRDDLRNSKFAYYILSDEFYSILLGYSGQWGCLNLLCELVNAYHDKLLLSGCNGKQAENVKSPSCGLNSLCEVVIAYHDKLLLSGCNGKRAENISPHCENCKDFDVDFAQYVVVLFRCKASEVRVEYPQRYSFFVNNGIPAGRLLYTLGLILVFGQGAIHEICLDILLRDDETQEIPKGYLEDALRGIELHLVCPEHLEGFDEIANMVIGGLTFNESGIAIMALNIVGHGWPSMALYTEGKSTTMKVSVRLAVLGYVRKGVSIGGDYMCHIIVTNTNDNISYHLLIVPSRLYLAIFIVSLGRPTGHNVNHLGQDSTPQLLLLRLVLTRLTENSSRVS</sequence>
<keyword evidence="2" id="KW-1185">Reference proteome</keyword>
<comment type="caution">
    <text evidence="1">The sequence shown here is derived from an EMBL/GenBank/DDBJ whole genome shotgun (WGS) entry which is preliminary data.</text>
</comment>
<dbReference type="AlphaFoldDB" id="A0AAD3T2L4"/>
<dbReference type="EMBL" id="BSYO01000023">
    <property type="protein sequence ID" value="GMH21461.1"/>
    <property type="molecule type" value="Genomic_DNA"/>
</dbReference>
<organism evidence="1 2">
    <name type="scientific">Nepenthes gracilis</name>
    <name type="common">Slender pitcher plant</name>
    <dbReference type="NCBI Taxonomy" id="150966"/>
    <lineage>
        <taxon>Eukaryota</taxon>
        <taxon>Viridiplantae</taxon>
        <taxon>Streptophyta</taxon>
        <taxon>Embryophyta</taxon>
        <taxon>Tracheophyta</taxon>
        <taxon>Spermatophyta</taxon>
        <taxon>Magnoliopsida</taxon>
        <taxon>eudicotyledons</taxon>
        <taxon>Gunneridae</taxon>
        <taxon>Pentapetalae</taxon>
        <taxon>Caryophyllales</taxon>
        <taxon>Nepenthaceae</taxon>
        <taxon>Nepenthes</taxon>
    </lineage>
</organism>